<proteinExistence type="predicted"/>
<evidence type="ECO:0000256" key="1">
    <source>
        <dbReference type="SAM" id="MobiDB-lite"/>
    </source>
</evidence>
<dbReference type="EMBL" id="HBUF01128031">
    <property type="protein sequence ID" value="CAG6643613.1"/>
    <property type="molecule type" value="Transcribed_RNA"/>
</dbReference>
<protein>
    <submittedName>
        <fullName evidence="2">Uncharacterized protein</fullName>
    </submittedName>
</protein>
<accession>A0A8D8R3B1</accession>
<dbReference type="AlphaFoldDB" id="A0A8D8R3B1"/>
<organism evidence="2">
    <name type="scientific">Cacopsylla melanoneura</name>
    <dbReference type="NCBI Taxonomy" id="428564"/>
    <lineage>
        <taxon>Eukaryota</taxon>
        <taxon>Metazoa</taxon>
        <taxon>Ecdysozoa</taxon>
        <taxon>Arthropoda</taxon>
        <taxon>Hexapoda</taxon>
        <taxon>Insecta</taxon>
        <taxon>Pterygota</taxon>
        <taxon>Neoptera</taxon>
        <taxon>Paraneoptera</taxon>
        <taxon>Hemiptera</taxon>
        <taxon>Sternorrhyncha</taxon>
        <taxon>Psylloidea</taxon>
        <taxon>Psyllidae</taxon>
        <taxon>Psyllinae</taxon>
        <taxon>Cacopsylla</taxon>
    </lineage>
</organism>
<sequence>MFKSVYVQTLRGIVDRRAAPQAGRTYRGRHRRSTSAKTTTSLLCGHDNATAEPFAKRTSTTRTSPGETVASLLIAVGLRVRSTPTAPCSTISSGRASVSASWR</sequence>
<feature type="region of interest" description="Disordered" evidence="1">
    <location>
        <begin position="21"/>
        <end position="40"/>
    </location>
</feature>
<evidence type="ECO:0000313" key="2">
    <source>
        <dbReference type="EMBL" id="CAG6643613.1"/>
    </source>
</evidence>
<reference evidence="2" key="1">
    <citation type="submission" date="2021-05" db="EMBL/GenBank/DDBJ databases">
        <authorList>
            <person name="Alioto T."/>
            <person name="Alioto T."/>
            <person name="Gomez Garrido J."/>
        </authorList>
    </citation>
    <scope>NUCLEOTIDE SEQUENCE</scope>
</reference>
<feature type="region of interest" description="Disordered" evidence="1">
    <location>
        <begin position="84"/>
        <end position="103"/>
    </location>
</feature>
<name>A0A8D8R3B1_9HEMI</name>